<dbReference type="HOGENOM" id="CLU_003573_0_0_1"/>
<dbReference type="OrthoDB" id="205099at2759"/>
<evidence type="ECO:0000256" key="9">
    <source>
        <dbReference type="RuleBase" id="RU365082"/>
    </source>
</evidence>
<evidence type="ECO:0000256" key="10">
    <source>
        <dbReference type="SAM" id="MobiDB-lite"/>
    </source>
</evidence>
<dbReference type="InterPro" id="IPR013947">
    <property type="entry name" value="Mediator_Med14"/>
</dbReference>
<keyword evidence="7 9" id="KW-0539">Nucleus</keyword>
<evidence type="ECO:0000313" key="13">
    <source>
        <dbReference type="Proteomes" id="UP000016933"/>
    </source>
</evidence>
<keyword evidence="4 9" id="KW-0805">Transcription regulation</keyword>
<dbReference type="InterPro" id="IPR055122">
    <property type="entry name" value="Med14_N"/>
</dbReference>
<dbReference type="GO" id="GO:0070847">
    <property type="term" value="C:core mediator complex"/>
    <property type="evidence" value="ECO:0007669"/>
    <property type="project" value="TreeGrafter"/>
</dbReference>
<evidence type="ECO:0000259" key="11">
    <source>
        <dbReference type="Pfam" id="PF08638"/>
    </source>
</evidence>
<evidence type="ECO:0000313" key="12">
    <source>
        <dbReference type="EMBL" id="EME39773.1"/>
    </source>
</evidence>
<dbReference type="Pfam" id="PF08638">
    <property type="entry name" value="Med14"/>
    <property type="match status" value="1"/>
</dbReference>
<feature type="region of interest" description="Disordered" evidence="10">
    <location>
        <begin position="1044"/>
        <end position="1095"/>
    </location>
</feature>
<dbReference type="STRING" id="675120.N1PBU1"/>
<gene>
    <name evidence="12" type="ORF">DOTSEDRAFT_74618</name>
</gene>
<feature type="compositionally biased region" description="Polar residues" evidence="10">
    <location>
        <begin position="1051"/>
        <end position="1070"/>
    </location>
</feature>
<comment type="similarity">
    <text evidence="2 9">Belongs to the Mediator complex subunit 14 family.</text>
</comment>
<dbReference type="OMA" id="ITQGYIP"/>
<dbReference type="PANTHER" id="PTHR12809">
    <property type="entry name" value="MEDIATOR COMPLEX SUBUNIT"/>
    <property type="match status" value="1"/>
</dbReference>
<evidence type="ECO:0000256" key="8">
    <source>
        <dbReference type="ARBA" id="ARBA00032007"/>
    </source>
</evidence>
<accession>N1PBU1</accession>
<reference evidence="13" key="1">
    <citation type="journal article" date="2012" name="PLoS Genet.">
        <title>The genomes of the fungal plant pathogens Cladosporium fulvum and Dothistroma septosporum reveal adaptation to different hosts and lifestyles but also signatures of common ancestry.</title>
        <authorList>
            <person name="de Wit P.J.G.M."/>
            <person name="van der Burgt A."/>
            <person name="Oekmen B."/>
            <person name="Stergiopoulos I."/>
            <person name="Abd-Elsalam K.A."/>
            <person name="Aerts A.L."/>
            <person name="Bahkali A.H."/>
            <person name="Beenen H.G."/>
            <person name="Chettri P."/>
            <person name="Cox M.P."/>
            <person name="Datema E."/>
            <person name="de Vries R.P."/>
            <person name="Dhillon B."/>
            <person name="Ganley A.R."/>
            <person name="Griffiths S.A."/>
            <person name="Guo Y."/>
            <person name="Hamelin R.C."/>
            <person name="Henrissat B."/>
            <person name="Kabir M.S."/>
            <person name="Jashni M.K."/>
            <person name="Kema G."/>
            <person name="Klaubauf S."/>
            <person name="Lapidus A."/>
            <person name="Levasseur A."/>
            <person name="Lindquist E."/>
            <person name="Mehrabi R."/>
            <person name="Ohm R.A."/>
            <person name="Owen T.J."/>
            <person name="Salamov A."/>
            <person name="Schwelm A."/>
            <person name="Schijlen E."/>
            <person name="Sun H."/>
            <person name="van den Burg H.A."/>
            <person name="van Ham R.C.H.J."/>
            <person name="Zhang S."/>
            <person name="Goodwin S.B."/>
            <person name="Grigoriev I.V."/>
            <person name="Collemare J."/>
            <person name="Bradshaw R.E."/>
        </authorList>
    </citation>
    <scope>NUCLEOTIDE SEQUENCE [LARGE SCALE GENOMIC DNA]</scope>
    <source>
        <strain evidence="13">NZE10 / CBS 128990</strain>
    </source>
</reference>
<dbReference type="GO" id="GO:0016592">
    <property type="term" value="C:mediator complex"/>
    <property type="evidence" value="ECO:0007669"/>
    <property type="project" value="UniProtKB-UniRule"/>
</dbReference>
<dbReference type="PANTHER" id="PTHR12809:SF2">
    <property type="entry name" value="MEDIATOR OF RNA POLYMERASE II TRANSCRIPTION SUBUNIT 14"/>
    <property type="match status" value="1"/>
</dbReference>
<keyword evidence="6 9" id="KW-0804">Transcription</keyword>
<comment type="function">
    <text evidence="9">Component of the Mediator complex, a coactivator involved in the regulated transcription of nearly all RNA polymerase II-dependent genes. Mediator functions as a bridge to convey information from gene-specific regulatory proteins to the basal RNA polymerase II transcription machinery. Mediator is recruited to promoters by direct interactions with regulatory proteins and serves as a scaffold for the assembly of a functional preinitiation complex with RNA polymerase II and the general transcription factors.</text>
</comment>
<name>N1PBU1_DOTSN</name>
<evidence type="ECO:0000256" key="1">
    <source>
        <dbReference type="ARBA" id="ARBA00004123"/>
    </source>
</evidence>
<keyword evidence="13" id="KW-1185">Reference proteome</keyword>
<organism evidence="12 13">
    <name type="scientific">Dothistroma septosporum (strain NZE10 / CBS 128990)</name>
    <name type="common">Red band needle blight fungus</name>
    <name type="synonym">Mycosphaerella pini</name>
    <dbReference type="NCBI Taxonomy" id="675120"/>
    <lineage>
        <taxon>Eukaryota</taxon>
        <taxon>Fungi</taxon>
        <taxon>Dikarya</taxon>
        <taxon>Ascomycota</taxon>
        <taxon>Pezizomycotina</taxon>
        <taxon>Dothideomycetes</taxon>
        <taxon>Dothideomycetidae</taxon>
        <taxon>Mycosphaerellales</taxon>
        <taxon>Mycosphaerellaceae</taxon>
        <taxon>Dothistroma</taxon>
    </lineage>
</organism>
<feature type="domain" description="Mediator complex subunit MED14 N-terminal" evidence="11">
    <location>
        <begin position="104"/>
        <end position="311"/>
    </location>
</feature>
<reference evidence="12 13" key="2">
    <citation type="journal article" date="2012" name="PLoS Pathog.">
        <title>Diverse lifestyles and strategies of plant pathogenesis encoded in the genomes of eighteen Dothideomycetes fungi.</title>
        <authorList>
            <person name="Ohm R.A."/>
            <person name="Feau N."/>
            <person name="Henrissat B."/>
            <person name="Schoch C.L."/>
            <person name="Horwitz B.A."/>
            <person name="Barry K.W."/>
            <person name="Condon B.J."/>
            <person name="Copeland A.C."/>
            <person name="Dhillon B."/>
            <person name="Glaser F."/>
            <person name="Hesse C.N."/>
            <person name="Kosti I."/>
            <person name="LaButti K."/>
            <person name="Lindquist E.A."/>
            <person name="Lucas S."/>
            <person name="Salamov A.A."/>
            <person name="Bradshaw R.E."/>
            <person name="Ciuffetti L."/>
            <person name="Hamelin R.C."/>
            <person name="Kema G.H.J."/>
            <person name="Lawrence C."/>
            <person name="Scott J.A."/>
            <person name="Spatafora J.W."/>
            <person name="Turgeon B.G."/>
            <person name="de Wit P.J.G.M."/>
            <person name="Zhong S."/>
            <person name="Goodwin S.B."/>
            <person name="Grigoriev I.V."/>
        </authorList>
    </citation>
    <scope>NUCLEOTIDE SEQUENCE [LARGE SCALE GENOMIC DNA]</scope>
    <source>
        <strain evidence="13">NZE10 / CBS 128990</strain>
    </source>
</reference>
<evidence type="ECO:0000256" key="6">
    <source>
        <dbReference type="ARBA" id="ARBA00023163"/>
    </source>
</evidence>
<keyword evidence="5 9" id="KW-0010">Activator</keyword>
<proteinExistence type="inferred from homology"/>
<dbReference type="GO" id="GO:0006357">
    <property type="term" value="P:regulation of transcription by RNA polymerase II"/>
    <property type="evidence" value="ECO:0007669"/>
    <property type="project" value="InterPro"/>
</dbReference>
<protein>
    <recommendedName>
        <fullName evidence="3 9">Mediator of RNA polymerase II transcription subunit 14</fullName>
    </recommendedName>
    <alternativeName>
        <fullName evidence="8 9">Mediator complex subunit 14</fullName>
    </alternativeName>
</protein>
<feature type="region of interest" description="Disordered" evidence="10">
    <location>
        <begin position="1"/>
        <end position="84"/>
    </location>
</feature>
<evidence type="ECO:0000256" key="4">
    <source>
        <dbReference type="ARBA" id="ARBA00023015"/>
    </source>
</evidence>
<evidence type="ECO:0000256" key="7">
    <source>
        <dbReference type="ARBA" id="ARBA00023242"/>
    </source>
</evidence>
<dbReference type="EMBL" id="KB446544">
    <property type="protein sequence ID" value="EME39773.1"/>
    <property type="molecule type" value="Genomic_DNA"/>
</dbReference>
<evidence type="ECO:0000256" key="2">
    <source>
        <dbReference type="ARBA" id="ARBA00007813"/>
    </source>
</evidence>
<dbReference type="AlphaFoldDB" id="N1PBU1"/>
<evidence type="ECO:0000256" key="5">
    <source>
        <dbReference type="ARBA" id="ARBA00023159"/>
    </source>
</evidence>
<sequence length="1110" mass="122081">MPGRLIMDQQGAIGSQDLKKDRSQAQIASLPKKPDFAQHAPAPQANGLDTHAVNGTAPNGMPTHNAPPPTTNGSAAPTDTAMADTQPPPALDHSWQNDHNVWKSMGKMIERTSQACYSDLLDNISKLSETPLAVPESQPNGVVPQGIDTSEQSVNKKRTFMEFAKNQRDRFMKAAVLADWAKTTGDDMTTLIDVRYAQGQEQRAQDTAIWSIGNTKKATESIKQRSPNIQGALDLLATGKAAHLPNFNFVQPKRMTAKQLLKTLQGMNVTLATRLNLHEDLPAHFNNFTIANGRATFRVPGEFEVDLSVADEEPTSQFYMIDIRFLFNPAPSGLHENLRAVLEARTNTELSTKGLQGCYNFLHNFVLTHKINVLNNQVVKISREKWFDCLIVQSHRRVFTLQYWTALPGRKSWIEIGVSTGKDSKRRSRRPSNPQLSVRWFRRGEEMRDAKLNIDWETLNIEQILSEVIAKHISWSLTAIRDRLQMLAVPNSRLDAQLDTSESAPEDCSLRLSLSGLQDTTVVRLEPVTGKLFVSPANQRATRYESVINGDEKVDPATVLASGLCDMLKDRIDVAANLAAWIQLREDIPKDNLKQVFGNVAFRAYVCSKGWGKQWSLFTTFSLAGNKWWVVRFADRPNTDRPGPVRIIAETRAIPVDDAPSGQATVSRASLLRIEKAAAAEVSCAVLAQQLAAVNIRHKHDVLAPLFLHDASEAFQGHERETSLFLGDSDYLKDMFGKGSTITSLRVTHNGLIVKQSGDDDDLSMAKHDLRLTVKQGQLKHLQQYLASKSRDTDVTMNASGALALRLCTPFGAPYLDDICARLKACQRLNSYIASINACKFRPTIVNLSEVAFVYSEAPELTATIVFADDRGSLATLALEPKAYNPHFRVRIIFEKLLNMNVSKGFAALCHTLRISLPLLSALGKLESAHLFPKDMFVHVRHPTWYTINYKAPLPELTIMMELKDKQMSSGLLRAWSITTNLSKEDLAAHSAGKALLELSKAQNDSWHGLGDGSFVALLNGAAEAIERIDQTVRSAAAGTAIAAKQDEASDAQTTAQTPAQSKPATTSGPSGAKPATSAKGSVKGNVSAIGRPAAKPNVAKIKKEIIELD</sequence>
<comment type="subunit">
    <text evidence="9">Component of the Mediator complex.</text>
</comment>
<evidence type="ECO:0000256" key="3">
    <source>
        <dbReference type="ARBA" id="ARBA00019619"/>
    </source>
</evidence>
<dbReference type="Pfam" id="PF26204">
    <property type="entry name" value="Med14_fung"/>
    <property type="match status" value="1"/>
</dbReference>
<dbReference type="GO" id="GO:0003712">
    <property type="term" value="F:transcription coregulator activity"/>
    <property type="evidence" value="ECO:0007669"/>
    <property type="project" value="UniProtKB-UniRule"/>
</dbReference>
<comment type="subcellular location">
    <subcellularLocation>
        <location evidence="1 9">Nucleus</location>
    </subcellularLocation>
</comment>
<dbReference type="eggNOG" id="KOG1875">
    <property type="taxonomic scope" value="Eukaryota"/>
</dbReference>
<dbReference type="Proteomes" id="UP000016933">
    <property type="component" value="Unassembled WGS sequence"/>
</dbReference>